<keyword evidence="3" id="KW-1185">Reference proteome</keyword>
<evidence type="ECO:0000313" key="2">
    <source>
        <dbReference type="EMBL" id="KAE9384596.1"/>
    </source>
</evidence>
<accession>A0A6A4GGB2</accession>
<protein>
    <submittedName>
        <fullName evidence="2">Uncharacterized protein</fullName>
    </submittedName>
</protein>
<evidence type="ECO:0000256" key="1">
    <source>
        <dbReference type="SAM" id="MobiDB-lite"/>
    </source>
</evidence>
<feature type="compositionally biased region" description="Basic residues" evidence="1">
    <location>
        <begin position="12"/>
        <end position="23"/>
    </location>
</feature>
<dbReference type="Proteomes" id="UP000799118">
    <property type="component" value="Unassembled WGS sequence"/>
</dbReference>
<dbReference type="EMBL" id="ML770113">
    <property type="protein sequence ID" value="KAE9384596.1"/>
    <property type="molecule type" value="Genomic_DNA"/>
</dbReference>
<name>A0A6A4GGB2_9AGAR</name>
<proteinExistence type="predicted"/>
<feature type="region of interest" description="Disordered" evidence="1">
    <location>
        <begin position="1"/>
        <end position="23"/>
    </location>
</feature>
<evidence type="ECO:0000313" key="3">
    <source>
        <dbReference type="Proteomes" id="UP000799118"/>
    </source>
</evidence>
<sequence>MKKSISLPPGLHCKKTGGKDLRRKHRHMPKHIHFARRLKPRSRKPCVLTKLNLNLEVVKFTGEWQVDERKNGLTATGIYCVNQRTWIWKIGSKKTTTRMAWNEIIPYGYRQTESFGKQEGEVAHGTFWLDAVNSISSGMDSGLKRGGCETDASAWLADDTSE</sequence>
<dbReference type="AlphaFoldDB" id="A0A6A4GGB2"/>
<organism evidence="2 3">
    <name type="scientific">Gymnopus androsaceus JB14</name>
    <dbReference type="NCBI Taxonomy" id="1447944"/>
    <lineage>
        <taxon>Eukaryota</taxon>
        <taxon>Fungi</taxon>
        <taxon>Dikarya</taxon>
        <taxon>Basidiomycota</taxon>
        <taxon>Agaricomycotina</taxon>
        <taxon>Agaricomycetes</taxon>
        <taxon>Agaricomycetidae</taxon>
        <taxon>Agaricales</taxon>
        <taxon>Marasmiineae</taxon>
        <taxon>Omphalotaceae</taxon>
        <taxon>Gymnopus</taxon>
    </lineage>
</organism>
<reference evidence="2" key="1">
    <citation type="journal article" date="2019" name="Environ. Microbiol.">
        <title>Fungal ecological strategies reflected in gene transcription - a case study of two litter decomposers.</title>
        <authorList>
            <person name="Barbi F."/>
            <person name="Kohler A."/>
            <person name="Barry K."/>
            <person name="Baskaran P."/>
            <person name="Daum C."/>
            <person name="Fauchery L."/>
            <person name="Ihrmark K."/>
            <person name="Kuo A."/>
            <person name="LaButti K."/>
            <person name="Lipzen A."/>
            <person name="Morin E."/>
            <person name="Grigoriev I.V."/>
            <person name="Henrissat B."/>
            <person name="Lindahl B."/>
            <person name="Martin F."/>
        </authorList>
    </citation>
    <scope>NUCLEOTIDE SEQUENCE</scope>
    <source>
        <strain evidence="2">JB14</strain>
    </source>
</reference>
<gene>
    <name evidence="2" type="ORF">BT96DRAFT_1097416</name>
</gene>